<dbReference type="RefSeq" id="WP_267224091.1">
    <property type="nucleotide sequence ID" value="NZ_JAPCWC010000031.1"/>
</dbReference>
<reference evidence="6 7" key="1">
    <citation type="submission" date="2024-09" db="EMBL/GenBank/DDBJ databases">
        <authorList>
            <person name="Sun Q."/>
            <person name="Mori K."/>
        </authorList>
    </citation>
    <scope>NUCLEOTIDE SEQUENCE [LARGE SCALE GENOMIC DNA]</scope>
    <source>
        <strain evidence="6 7">CICC 11035S</strain>
    </source>
</reference>
<dbReference type="EC" id="3.1.1.-" evidence="3"/>
<protein>
    <recommendedName>
        <fullName evidence="3">Carboxylic ester hydrolase</fullName>
        <ecNumber evidence="3">3.1.1.-</ecNumber>
    </recommendedName>
</protein>
<dbReference type="PANTHER" id="PTHR11559">
    <property type="entry name" value="CARBOXYLESTERASE"/>
    <property type="match status" value="1"/>
</dbReference>
<dbReference type="Pfam" id="PF00135">
    <property type="entry name" value="COesterase"/>
    <property type="match status" value="1"/>
</dbReference>
<evidence type="ECO:0000313" key="7">
    <source>
        <dbReference type="Proteomes" id="UP001589858"/>
    </source>
</evidence>
<dbReference type="InterPro" id="IPR050309">
    <property type="entry name" value="Type-B_Carboxylest/Lipase"/>
</dbReference>
<evidence type="ECO:0000259" key="5">
    <source>
        <dbReference type="Pfam" id="PF00135"/>
    </source>
</evidence>
<feature type="compositionally biased region" description="Gly residues" evidence="4">
    <location>
        <begin position="17"/>
        <end position="29"/>
    </location>
</feature>
<name>A0ABV6S6M0_9SPHN</name>
<keyword evidence="7" id="KW-1185">Reference proteome</keyword>
<proteinExistence type="inferred from homology"/>
<feature type="domain" description="Carboxylesterase type B" evidence="5">
    <location>
        <begin position="5"/>
        <end position="487"/>
    </location>
</feature>
<evidence type="ECO:0000256" key="1">
    <source>
        <dbReference type="ARBA" id="ARBA00005964"/>
    </source>
</evidence>
<accession>A0ABV6S6M0</accession>
<dbReference type="InterPro" id="IPR019826">
    <property type="entry name" value="Carboxylesterase_B_AS"/>
</dbReference>
<dbReference type="SUPFAM" id="SSF53474">
    <property type="entry name" value="alpha/beta-Hydrolases"/>
    <property type="match status" value="1"/>
</dbReference>
<dbReference type="Proteomes" id="UP001589858">
    <property type="component" value="Unassembled WGS sequence"/>
</dbReference>
<comment type="caution">
    <text evidence="6">The sequence shown here is derived from an EMBL/GenBank/DDBJ whole genome shotgun (WGS) entry which is preliminary data.</text>
</comment>
<feature type="region of interest" description="Disordered" evidence="4">
    <location>
        <begin position="7"/>
        <end position="29"/>
    </location>
</feature>
<gene>
    <name evidence="6" type="ORF">ACFFF8_09825</name>
</gene>
<evidence type="ECO:0000256" key="3">
    <source>
        <dbReference type="RuleBase" id="RU361235"/>
    </source>
</evidence>
<dbReference type="EMBL" id="JBHLTM010000034">
    <property type="protein sequence ID" value="MFC0684892.1"/>
    <property type="molecule type" value="Genomic_DNA"/>
</dbReference>
<dbReference type="InterPro" id="IPR029058">
    <property type="entry name" value="AB_hydrolase_fold"/>
</dbReference>
<dbReference type="PROSITE" id="PS00122">
    <property type="entry name" value="CARBOXYLESTERASE_B_1"/>
    <property type="match status" value="1"/>
</dbReference>
<evidence type="ECO:0000256" key="4">
    <source>
        <dbReference type="SAM" id="MobiDB-lite"/>
    </source>
</evidence>
<evidence type="ECO:0000256" key="2">
    <source>
        <dbReference type="ARBA" id="ARBA00022801"/>
    </source>
</evidence>
<dbReference type="InterPro" id="IPR002018">
    <property type="entry name" value="CarbesteraseB"/>
</dbReference>
<organism evidence="6 7">
    <name type="scientific">Novosphingobium clariflavum</name>
    <dbReference type="NCBI Taxonomy" id="2029884"/>
    <lineage>
        <taxon>Bacteria</taxon>
        <taxon>Pseudomonadati</taxon>
        <taxon>Pseudomonadota</taxon>
        <taxon>Alphaproteobacteria</taxon>
        <taxon>Sphingomonadales</taxon>
        <taxon>Sphingomonadaceae</taxon>
        <taxon>Novosphingobium</taxon>
    </lineage>
</organism>
<evidence type="ECO:0000313" key="6">
    <source>
        <dbReference type="EMBL" id="MFC0684892.1"/>
    </source>
</evidence>
<sequence length="498" mass="54142">MSVIEIETRMGRLAGQSGQGGQGGQDGQGGLGVSRFLGIPYARAGRFAAPAPAEPWQGLRAADRFARRCPQQYGARIRPEMLEGEDYGEDCLHLNVYCPQGGTPGPKPVMVWIHGGAFMAGSANSYDASRLAGEGDIVVVTINYRVGVLGFVNFGDALGIPGIPSNLGLRDQIAALEWVRDTIADFGGDPQRVTICGQSAGSMSVSLLMLSPRAQGLFHGAVMMSGAVSLIHDRERAIRDGQRYAEVLGLDQASAERLRTMPLGDLIKAQAEVGKKLTHAIPAAPWYDGDILPASFAQALQTPTAPVPLLAGATRDEIRLFDLMPGDILPSKWADLEALLRAQLGEVQAARILACYPRDRKGRIALGSDLTFVMPTLHFAERHARTQPTWFYRFDYAHPLAGATHGLDLTLFWPFTGLKMALVRGGPDTGRRAELGRRMRAHVAHFVRHGDPGDIWPRYEEGSRKVRVYDLADRFEANPEAERYAAWAGRDVEPGRGK</sequence>
<dbReference type="Gene3D" id="3.40.50.1820">
    <property type="entry name" value="alpha/beta hydrolase"/>
    <property type="match status" value="1"/>
</dbReference>
<comment type="similarity">
    <text evidence="1 3">Belongs to the type-B carboxylesterase/lipase family.</text>
</comment>
<keyword evidence="2 3" id="KW-0378">Hydrolase</keyword>